<evidence type="ECO:0000256" key="2">
    <source>
        <dbReference type="ARBA" id="ARBA00009209"/>
    </source>
</evidence>
<dbReference type="Proteomes" id="UP000325289">
    <property type="component" value="Unassembled WGS sequence"/>
</dbReference>
<keyword evidence="7" id="KW-0624">Polysaccharide degradation</keyword>
<dbReference type="AlphaFoldDB" id="A0A1I2EL92"/>
<keyword evidence="5" id="KW-0136">Cellulose degradation</keyword>
<evidence type="ECO:0000256" key="6">
    <source>
        <dbReference type="ARBA" id="ARBA00023295"/>
    </source>
</evidence>
<dbReference type="GO" id="GO:0008810">
    <property type="term" value="F:cellulase activity"/>
    <property type="evidence" value="ECO:0007669"/>
    <property type="project" value="UniProtKB-EC"/>
</dbReference>
<evidence type="ECO:0000256" key="4">
    <source>
        <dbReference type="ARBA" id="ARBA00022801"/>
    </source>
</evidence>
<dbReference type="SUPFAM" id="SSF48208">
    <property type="entry name" value="Six-hairpin glycosidases"/>
    <property type="match status" value="1"/>
</dbReference>
<evidence type="ECO:0000256" key="1">
    <source>
        <dbReference type="ARBA" id="ARBA00000966"/>
    </source>
</evidence>
<comment type="catalytic activity">
    <reaction evidence="1">
        <text>Endohydrolysis of (1-&gt;4)-beta-D-glucosidic linkages in cellulose, lichenin and cereal beta-D-glucans.</text>
        <dbReference type="EC" id="3.2.1.4"/>
    </reaction>
</comment>
<reference evidence="9 10" key="1">
    <citation type="submission" date="2016-10" db="EMBL/GenBank/DDBJ databases">
        <authorList>
            <person name="Varghese N."/>
            <person name="Submissions S."/>
        </authorList>
    </citation>
    <scope>NUCLEOTIDE SEQUENCE [LARGE SCALE GENOMIC DNA]</scope>
    <source>
        <strain evidence="10">YIM D21,KCTC 23444,ACCC 10710</strain>
    </source>
</reference>
<keyword evidence="4" id="KW-0378">Hydrolase</keyword>
<keyword evidence="10" id="KW-1185">Reference proteome</keyword>
<evidence type="ECO:0000256" key="8">
    <source>
        <dbReference type="SAM" id="SignalP"/>
    </source>
</evidence>
<evidence type="ECO:0000313" key="9">
    <source>
        <dbReference type="EMBL" id="SFE93635.1"/>
    </source>
</evidence>
<protein>
    <recommendedName>
        <fullName evidence="3">cellulase</fullName>
        <ecNumber evidence="3">3.2.1.4</ecNumber>
    </recommendedName>
</protein>
<evidence type="ECO:0000256" key="5">
    <source>
        <dbReference type="ARBA" id="ARBA00023001"/>
    </source>
</evidence>
<dbReference type="Pfam" id="PF01270">
    <property type="entry name" value="Glyco_hydro_8"/>
    <property type="match status" value="1"/>
</dbReference>
<dbReference type="PRINTS" id="PR00735">
    <property type="entry name" value="GLHYDRLASE8"/>
</dbReference>
<keyword evidence="8" id="KW-0732">Signal</keyword>
<sequence length="346" mass="37083">MQRRSFLGMLGLMSLSVAAPADSSGAGLVAAWRRWKTRFLEPEGRVVDPEQAGISHSEGQGYALLLAQGAGDRDAFERIEAWTRAHLLIREDALMAWRWTPGGGVMGEDWHNATDGDLFRAWALLRARRDSGWPVEQDIHSAITADISGSCLWPDPRAGAELLLRPSAEALATEERVLLNPSYIMPRALRELGTDTGDTRLVRAADHGETCLAELAATGLLPDWIDVTARGYESPTGHDLRSAYDALRIPLYLVWSGRDAHAAVRLAASQLAPDEPSGAVTVARGEAGEPTATSDLPGYRAVARLAACSPVEPPGAPSLDGPYYPAALHMLAALAARENSACAPPK</sequence>
<dbReference type="InterPro" id="IPR008928">
    <property type="entry name" value="6-hairpin_glycosidase_sf"/>
</dbReference>
<dbReference type="EMBL" id="FOMS01000026">
    <property type="protein sequence ID" value="SFE93635.1"/>
    <property type="molecule type" value="Genomic_DNA"/>
</dbReference>
<name>A0A1I2EL92_9RHOB</name>
<dbReference type="GO" id="GO:0030245">
    <property type="term" value="P:cellulose catabolic process"/>
    <property type="evidence" value="ECO:0007669"/>
    <property type="project" value="UniProtKB-KW"/>
</dbReference>
<proteinExistence type="inferred from homology"/>
<dbReference type="InterPro" id="IPR002037">
    <property type="entry name" value="Glyco_hydro_8"/>
</dbReference>
<dbReference type="EC" id="3.2.1.4" evidence="3"/>
<keyword evidence="7" id="KW-0119">Carbohydrate metabolism</keyword>
<evidence type="ECO:0000256" key="7">
    <source>
        <dbReference type="ARBA" id="ARBA00023326"/>
    </source>
</evidence>
<organism evidence="9 10">
    <name type="scientific">Roseivivax sediminis</name>
    <dbReference type="NCBI Taxonomy" id="936889"/>
    <lineage>
        <taxon>Bacteria</taxon>
        <taxon>Pseudomonadati</taxon>
        <taxon>Pseudomonadota</taxon>
        <taxon>Alphaproteobacteria</taxon>
        <taxon>Rhodobacterales</taxon>
        <taxon>Roseobacteraceae</taxon>
        <taxon>Roseivivax</taxon>
    </lineage>
</organism>
<evidence type="ECO:0000313" key="10">
    <source>
        <dbReference type="Proteomes" id="UP000325289"/>
    </source>
</evidence>
<dbReference type="Gene3D" id="1.50.10.10">
    <property type="match status" value="1"/>
</dbReference>
<accession>A0A1I2EL92</accession>
<dbReference type="InterPro" id="IPR012341">
    <property type="entry name" value="6hp_glycosidase-like_sf"/>
</dbReference>
<dbReference type="RefSeq" id="WP_149759000.1">
    <property type="nucleotide sequence ID" value="NZ_FOMS01000026.1"/>
</dbReference>
<gene>
    <name evidence="9" type="ORF">SAMN04515678_1262</name>
</gene>
<dbReference type="OrthoDB" id="9766708at2"/>
<comment type="similarity">
    <text evidence="2">Belongs to the glycosyl hydrolase 8 (cellulase D) family.</text>
</comment>
<keyword evidence="6" id="KW-0326">Glycosidase</keyword>
<evidence type="ECO:0000256" key="3">
    <source>
        <dbReference type="ARBA" id="ARBA00012601"/>
    </source>
</evidence>
<feature type="signal peptide" evidence="8">
    <location>
        <begin position="1"/>
        <end position="21"/>
    </location>
</feature>
<feature type="chain" id="PRO_5009302220" description="cellulase" evidence="8">
    <location>
        <begin position="22"/>
        <end position="346"/>
    </location>
</feature>